<dbReference type="GO" id="GO:0005524">
    <property type="term" value="F:ATP binding"/>
    <property type="evidence" value="ECO:0007669"/>
    <property type="project" value="UniProtKB-KW"/>
</dbReference>
<protein>
    <recommendedName>
        <fullName evidence="8">Polymerase beta nucleotidyltransferase domain-containing protein</fullName>
    </recommendedName>
</protein>
<evidence type="ECO:0000256" key="1">
    <source>
        <dbReference type="ARBA" id="ARBA00001946"/>
    </source>
</evidence>
<evidence type="ECO:0000259" key="8">
    <source>
        <dbReference type="Pfam" id="PF18765"/>
    </source>
</evidence>
<dbReference type="InterPro" id="IPR041633">
    <property type="entry name" value="Polbeta"/>
</dbReference>
<comment type="cofactor">
    <cofactor evidence="1">
        <name>Mg(2+)</name>
        <dbReference type="ChEBI" id="CHEBI:18420"/>
    </cofactor>
</comment>
<name>A0A0S8FSH5_UNCW3</name>
<dbReference type="PANTHER" id="PTHR33571:SF14">
    <property type="entry name" value="PROTEIN ADENYLYLTRANSFERASE MJ0435-RELATED"/>
    <property type="match status" value="1"/>
</dbReference>
<evidence type="ECO:0000256" key="7">
    <source>
        <dbReference type="ARBA" id="ARBA00022842"/>
    </source>
</evidence>
<dbReference type="Proteomes" id="UP000051373">
    <property type="component" value="Unassembled WGS sequence"/>
</dbReference>
<keyword evidence="4" id="KW-0479">Metal-binding</keyword>
<gene>
    <name evidence="9" type="ORF">AMJ83_06085</name>
</gene>
<evidence type="ECO:0000256" key="5">
    <source>
        <dbReference type="ARBA" id="ARBA00022741"/>
    </source>
</evidence>
<dbReference type="EMBL" id="LJUJ01000010">
    <property type="protein sequence ID" value="KPK63639.1"/>
    <property type="molecule type" value="Genomic_DNA"/>
</dbReference>
<keyword evidence="3" id="KW-0548">Nucleotidyltransferase</keyword>
<accession>A0A0S8FSH5</accession>
<sequence length="93" mass="10297">MSIREIRRKISPVLEKYGVVKAALFGSIVSGTATKRSDIDLLVKLPNNASLLDLAGLKIDLEEKLGKKVDVLTYNSLHPLLRETILKSQKIIV</sequence>
<dbReference type="AlphaFoldDB" id="A0A0S8FSH5"/>
<evidence type="ECO:0000256" key="2">
    <source>
        <dbReference type="ARBA" id="ARBA00022679"/>
    </source>
</evidence>
<reference evidence="9 10" key="1">
    <citation type="journal article" date="2015" name="Microbiome">
        <title>Genomic resolution of linkages in carbon, nitrogen, and sulfur cycling among widespread estuary sediment bacteria.</title>
        <authorList>
            <person name="Baker B.J."/>
            <person name="Lazar C.S."/>
            <person name="Teske A.P."/>
            <person name="Dick G.J."/>
        </authorList>
    </citation>
    <scope>NUCLEOTIDE SEQUENCE [LARGE SCALE GENOMIC DNA]</scope>
    <source>
        <strain evidence="9">SM23_42</strain>
    </source>
</reference>
<comment type="caution">
    <text evidence="9">The sequence shown here is derived from an EMBL/GenBank/DDBJ whole genome shotgun (WGS) entry which is preliminary data.</text>
</comment>
<dbReference type="GO" id="GO:0046872">
    <property type="term" value="F:metal ion binding"/>
    <property type="evidence" value="ECO:0007669"/>
    <property type="project" value="UniProtKB-KW"/>
</dbReference>
<evidence type="ECO:0000313" key="10">
    <source>
        <dbReference type="Proteomes" id="UP000051373"/>
    </source>
</evidence>
<evidence type="ECO:0000256" key="4">
    <source>
        <dbReference type="ARBA" id="ARBA00022723"/>
    </source>
</evidence>
<dbReference type="Gene3D" id="3.30.460.10">
    <property type="entry name" value="Beta Polymerase, domain 2"/>
    <property type="match status" value="1"/>
</dbReference>
<evidence type="ECO:0000313" key="9">
    <source>
        <dbReference type="EMBL" id="KPK63639.1"/>
    </source>
</evidence>
<keyword evidence="5" id="KW-0547">Nucleotide-binding</keyword>
<dbReference type="CDD" id="cd05403">
    <property type="entry name" value="NT_KNTase_like"/>
    <property type="match status" value="1"/>
</dbReference>
<dbReference type="PANTHER" id="PTHR33571">
    <property type="entry name" value="SSL8005 PROTEIN"/>
    <property type="match status" value="1"/>
</dbReference>
<dbReference type="InterPro" id="IPR043519">
    <property type="entry name" value="NT_sf"/>
</dbReference>
<organism evidence="9 10">
    <name type="scientific">candidate division WOR_3 bacterium SM23_42</name>
    <dbReference type="NCBI Taxonomy" id="1703779"/>
    <lineage>
        <taxon>Bacteria</taxon>
        <taxon>Bacteria division WOR-3</taxon>
    </lineage>
</organism>
<proteinExistence type="predicted"/>
<dbReference type="SUPFAM" id="SSF81301">
    <property type="entry name" value="Nucleotidyltransferase"/>
    <property type="match status" value="1"/>
</dbReference>
<dbReference type="Pfam" id="PF18765">
    <property type="entry name" value="Polbeta"/>
    <property type="match status" value="1"/>
</dbReference>
<keyword evidence="2" id="KW-0808">Transferase</keyword>
<dbReference type="InterPro" id="IPR052038">
    <property type="entry name" value="Type-VII_TA_antitoxin"/>
</dbReference>
<keyword evidence="7" id="KW-0460">Magnesium</keyword>
<dbReference type="STRING" id="1703779.AMJ83_06085"/>
<evidence type="ECO:0000256" key="6">
    <source>
        <dbReference type="ARBA" id="ARBA00022840"/>
    </source>
</evidence>
<dbReference type="GO" id="GO:0016779">
    <property type="term" value="F:nucleotidyltransferase activity"/>
    <property type="evidence" value="ECO:0007669"/>
    <property type="project" value="UniProtKB-KW"/>
</dbReference>
<feature type="domain" description="Polymerase beta nucleotidyltransferase" evidence="8">
    <location>
        <begin position="9"/>
        <end position="93"/>
    </location>
</feature>
<evidence type="ECO:0000256" key="3">
    <source>
        <dbReference type="ARBA" id="ARBA00022695"/>
    </source>
</evidence>
<keyword evidence="6" id="KW-0067">ATP-binding</keyword>